<dbReference type="PANTHER" id="PTHR13754">
    <property type="entry name" value="METALLO-BETA-LACTAMASE SUPERFAMILY PROTEIN"/>
    <property type="match status" value="1"/>
</dbReference>
<dbReference type="SMART" id="SM00849">
    <property type="entry name" value="Lactamase_B"/>
    <property type="match status" value="1"/>
</dbReference>
<dbReference type="InterPro" id="IPR036866">
    <property type="entry name" value="RibonucZ/Hydroxyglut_hydro"/>
</dbReference>
<feature type="domain" description="Metallo-beta-lactamase" evidence="1">
    <location>
        <begin position="20"/>
        <end position="210"/>
    </location>
</feature>
<dbReference type="InterPro" id="IPR052926">
    <property type="entry name" value="Metallo-beta-lactamase_dom"/>
</dbReference>
<organism evidence="2 3">
    <name type="scientific">Butyricicoccus pullicaecorum</name>
    <dbReference type="NCBI Taxonomy" id="501571"/>
    <lineage>
        <taxon>Bacteria</taxon>
        <taxon>Bacillati</taxon>
        <taxon>Bacillota</taxon>
        <taxon>Clostridia</taxon>
        <taxon>Eubacteriales</taxon>
        <taxon>Butyricicoccaceae</taxon>
        <taxon>Butyricicoccus</taxon>
    </lineage>
</organism>
<protein>
    <recommendedName>
        <fullName evidence="1">Metallo-beta-lactamase domain-containing protein</fullName>
    </recommendedName>
</protein>
<gene>
    <name evidence="2" type="ORF">B5F17_01235</name>
</gene>
<dbReference type="Proteomes" id="UP000195897">
    <property type="component" value="Unassembled WGS sequence"/>
</dbReference>
<evidence type="ECO:0000313" key="2">
    <source>
        <dbReference type="EMBL" id="OUP54553.1"/>
    </source>
</evidence>
<evidence type="ECO:0000259" key="1">
    <source>
        <dbReference type="SMART" id="SM00849"/>
    </source>
</evidence>
<dbReference type="CDD" id="cd07713">
    <property type="entry name" value="DHPS-like_MBL-fold"/>
    <property type="match status" value="1"/>
</dbReference>
<dbReference type="GO" id="GO:0016740">
    <property type="term" value="F:transferase activity"/>
    <property type="evidence" value="ECO:0007669"/>
    <property type="project" value="TreeGrafter"/>
</dbReference>
<dbReference type="Gene3D" id="3.60.15.10">
    <property type="entry name" value="Ribonuclease Z/Hydroxyacylglutathione hydrolase-like"/>
    <property type="match status" value="1"/>
</dbReference>
<sequence>MRLYTLVEEHAADPIFGCEHELSFYLETEREHLLFDLGQSELFLRNAHALGLDIARVDRAFLSHGHYDHGGGLSAFLRENDHAPVYVHSRAFEPHFSRKPEGVRPIGLDPELEHHPRLVLTGDVYEVSPNLLLFSDVTGTECQSEGGKNLLERVGDAYVPDAFAHEQSLIVYDKGKCILFTGCAHCGVVNLVQRAAEHAGRMPDVVVGGMHLYSPSQKKSEPDELIRAVGERLGKTGARYLTGHCTGEHAYAVLHDMLGDQIGYLPAGSQVDL</sequence>
<proteinExistence type="predicted"/>
<dbReference type="InterPro" id="IPR001279">
    <property type="entry name" value="Metallo-B-lactamas"/>
</dbReference>
<dbReference type="PANTHER" id="PTHR13754:SF13">
    <property type="entry name" value="METALLO-BETA-LACTAMASE SUPERFAMILY PROTEIN (AFU_ORTHOLOGUE AFUA_3G07630)"/>
    <property type="match status" value="1"/>
</dbReference>
<name>A0A1Y4LCV8_9FIRM</name>
<accession>A0A1Y4LCV8</accession>
<evidence type="ECO:0000313" key="3">
    <source>
        <dbReference type="Proteomes" id="UP000195897"/>
    </source>
</evidence>
<reference evidence="3" key="1">
    <citation type="submission" date="2017-04" db="EMBL/GenBank/DDBJ databases">
        <title>Function of individual gut microbiota members based on whole genome sequencing of pure cultures obtained from chicken caecum.</title>
        <authorList>
            <person name="Medvecky M."/>
            <person name="Cejkova D."/>
            <person name="Polansky O."/>
            <person name="Karasova D."/>
            <person name="Kubasova T."/>
            <person name="Cizek A."/>
            <person name="Rychlik I."/>
        </authorList>
    </citation>
    <scope>NUCLEOTIDE SEQUENCE [LARGE SCALE GENOMIC DNA]</scope>
    <source>
        <strain evidence="3">An180</strain>
    </source>
</reference>
<dbReference type="SUPFAM" id="SSF56281">
    <property type="entry name" value="Metallo-hydrolase/oxidoreductase"/>
    <property type="match status" value="1"/>
</dbReference>
<comment type="caution">
    <text evidence="2">The sequence shown here is derived from an EMBL/GenBank/DDBJ whole genome shotgun (WGS) entry which is preliminary data.</text>
</comment>
<dbReference type="AlphaFoldDB" id="A0A1Y4LCV8"/>
<dbReference type="RefSeq" id="WP_087369986.1">
    <property type="nucleotide sequence ID" value="NZ_NFKK01000001.1"/>
</dbReference>
<dbReference type="Pfam" id="PF00753">
    <property type="entry name" value="Lactamase_B"/>
    <property type="match status" value="1"/>
</dbReference>
<dbReference type="EMBL" id="NFKK01000001">
    <property type="protein sequence ID" value="OUP54553.1"/>
    <property type="molecule type" value="Genomic_DNA"/>
</dbReference>
<dbReference type="InterPro" id="IPR041712">
    <property type="entry name" value="DHPS-like_MBL-fold"/>
</dbReference>